<accession>A0ABX8XS77</accession>
<organism evidence="2 3">
    <name type="scientific">Streptomyces akebiae</name>
    <dbReference type="NCBI Taxonomy" id="2865673"/>
    <lineage>
        <taxon>Bacteria</taxon>
        <taxon>Bacillati</taxon>
        <taxon>Actinomycetota</taxon>
        <taxon>Actinomycetes</taxon>
        <taxon>Kitasatosporales</taxon>
        <taxon>Streptomycetaceae</taxon>
        <taxon>Streptomyces</taxon>
    </lineage>
</organism>
<name>A0ABX8XS77_9ACTN</name>
<dbReference type="RefSeq" id="WP_220647337.1">
    <property type="nucleotide sequence ID" value="NZ_CP080647.1"/>
</dbReference>
<evidence type="ECO:0008006" key="4">
    <source>
        <dbReference type="Google" id="ProtNLM"/>
    </source>
</evidence>
<evidence type="ECO:0000313" key="2">
    <source>
        <dbReference type="EMBL" id="QYX78462.1"/>
    </source>
</evidence>
<dbReference type="Proteomes" id="UP000827138">
    <property type="component" value="Chromosome"/>
</dbReference>
<evidence type="ECO:0000256" key="1">
    <source>
        <dbReference type="SAM" id="SignalP"/>
    </source>
</evidence>
<keyword evidence="1" id="KW-0732">Signal</keyword>
<dbReference type="EMBL" id="CP080647">
    <property type="protein sequence ID" value="QYX78462.1"/>
    <property type="molecule type" value="Genomic_DNA"/>
</dbReference>
<proteinExistence type="predicted"/>
<protein>
    <recommendedName>
        <fullName evidence="4">Secreted protein</fullName>
    </recommendedName>
</protein>
<gene>
    <name evidence="2" type="ORF">K1J60_19615</name>
</gene>
<keyword evidence="3" id="KW-1185">Reference proteome</keyword>
<feature type="signal peptide" evidence="1">
    <location>
        <begin position="1"/>
        <end position="18"/>
    </location>
</feature>
<feature type="chain" id="PRO_5046759642" description="Secreted protein" evidence="1">
    <location>
        <begin position="19"/>
        <end position="102"/>
    </location>
</feature>
<sequence>MAAIVGGTILSASGPAAAAGLPSKAKVTGSATVTNTYSNGGQFMSMDALIATARETAEWAAKRQCESGEIRYKHSEVVNQSYENDKQAQKQTAMVTISTRCW</sequence>
<reference evidence="2 3" key="1">
    <citation type="submission" date="2021-08" db="EMBL/GenBank/DDBJ databases">
        <authorList>
            <person name="Ping M."/>
        </authorList>
    </citation>
    <scope>NUCLEOTIDE SEQUENCE [LARGE SCALE GENOMIC DNA]</scope>
    <source>
        <strain evidence="2 3">MG28</strain>
    </source>
</reference>
<evidence type="ECO:0000313" key="3">
    <source>
        <dbReference type="Proteomes" id="UP000827138"/>
    </source>
</evidence>